<name>A0A125BBL3_THIDE</name>
<evidence type="ECO:0000256" key="9">
    <source>
        <dbReference type="ARBA" id="ARBA00022679"/>
    </source>
</evidence>
<evidence type="ECO:0000256" key="6">
    <source>
        <dbReference type="ARBA" id="ARBA00015850"/>
    </source>
</evidence>
<dbReference type="Proteomes" id="UP000064243">
    <property type="component" value="Unassembled WGS sequence"/>
</dbReference>
<evidence type="ECO:0000256" key="13">
    <source>
        <dbReference type="ARBA" id="ARBA00023136"/>
    </source>
</evidence>
<comment type="cofactor">
    <cofactor evidence="1 19">
        <name>Mg(2+)</name>
        <dbReference type="ChEBI" id="CHEBI:18420"/>
    </cofactor>
</comment>
<dbReference type="PANTHER" id="PTHR34148">
    <property type="entry name" value="ADENOSYLCOBINAMIDE-GDP RIBAZOLETRANSFERASE"/>
    <property type="match status" value="1"/>
</dbReference>
<feature type="transmembrane region" description="Helical" evidence="19">
    <location>
        <begin position="218"/>
        <end position="242"/>
    </location>
</feature>
<comment type="subcellular location">
    <subcellularLocation>
        <location evidence="2 19">Cell membrane</location>
        <topology evidence="2 19">Multi-pass membrane protein</topology>
    </subcellularLocation>
</comment>
<keyword evidence="8 19" id="KW-0169">Cobalamin biosynthesis</keyword>
<keyword evidence="21" id="KW-1185">Reference proteome</keyword>
<organism evidence="20 21">
    <name type="scientific">Thiobacillus denitrificans</name>
    <dbReference type="NCBI Taxonomy" id="36861"/>
    <lineage>
        <taxon>Bacteria</taxon>
        <taxon>Pseudomonadati</taxon>
        <taxon>Pseudomonadota</taxon>
        <taxon>Betaproteobacteria</taxon>
        <taxon>Nitrosomonadales</taxon>
        <taxon>Thiobacillaceae</taxon>
        <taxon>Thiobacillus</taxon>
    </lineage>
</organism>
<dbReference type="EC" id="2.7.8.26" evidence="5 19"/>
<reference evidence="20 21" key="1">
    <citation type="journal article" date="2015" name="Appl. Environ. Microbiol.">
        <title>Aerobic and Anaerobic Thiosulfate Oxidation by a Cold-Adapted, Subglacial Chemoautotroph.</title>
        <authorList>
            <person name="Harrold Z.R."/>
            <person name="Skidmore M.L."/>
            <person name="Hamilton T.L."/>
            <person name="Desch L."/>
            <person name="Amada K."/>
            <person name="van Gelder W."/>
            <person name="Glover K."/>
            <person name="Roden E.E."/>
            <person name="Boyd E.S."/>
        </authorList>
    </citation>
    <scope>NUCLEOTIDE SEQUENCE [LARGE SCALE GENOMIC DNA]</scope>
    <source>
        <strain evidence="20 21">RG</strain>
    </source>
</reference>
<dbReference type="OrthoDB" id="9794626at2"/>
<dbReference type="HAMAP" id="MF_00719">
    <property type="entry name" value="CobS"/>
    <property type="match status" value="1"/>
</dbReference>
<comment type="pathway">
    <text evidence="3 19">Cofactor biosynthesis; adenosylcobalamin biosynthesis; adenosylcobalamin from cob(II)yrinate a,c-diamide: step 7/7.</text>
</comment>
<sequence>MRGLILALGFLTRLPLPEVRDFQPAELARALVWFPAAGLVVGAAVALAAALGAALDPWLGALAGVVMWAWITSGLHLDGLADTADALGAAHRDPARFLAVLADPHVGSFGVIALVLQLAAKLVLLHWLLLLELPWLVLVLIPAWARWSAAGWALLLPPLKPGLGERLARHGKRAGWIAGGLALTAISAASPLAFAALIPALLWGIWMRLKLGGQTGDILGAGIEWCESGALLLVGVFFAVIIL</sequence>
<gene>
    <name evidence="19" type="primary">cobS</name>
    <name evidence="20" type="ORF">ABW22_15255</name>
</gene>
<dbReference type="PANTHER" id="PTHR34148:SF1">
    <property type="entry name" value="ADENOSYLCOBINAMIDE-GDP RIBAZOLETRANSFERASE"/>
    <property type="match status" value="1"/>
</dbReference>
<keyword evidence="9 19" id="KW-0808">Transferase</keyword>
<dbReference type="UniPathway" id="UPA00148">
    <property type="reaction ID" value="UER00238"/>
</dbReference>
<evidence type="ECO:0000256" key="18">
    <source>
        <dbReference type="ARBA" id="ARBA00049504"/>
    </source>
</evidence>
<comment type="catalytic activity">
    <reaction evidence="17 19">
        <text>alpha-ribazole + adenosylcob(III)inamide-GDP = adenosylcob(III)alamin + GMP + H(+)</text>
        <dbReference type="Rhea" id="RHEA:16049"/>
        <dbReference type="ChEBI" id="CHEBI:10329"/>
        <dbReference type="ChEBI" id="CHEBI:15378"/>
        <dbReference type="ChEBI" id="CHEBI:18408"/>
        <dbReference type="ChEBI" id="CHEBI:58115"/>
        <dbReference type="ChEBI" id="CHEBI:60487"/>
        <dbReference type="EC" id="2.7.8.26"/>
    </reaction>
</comment>
<evidence type="ECO:0000256" key="2">
    <source>
        <dbReference type="ARBA" id="ARBA00004651"/>
    </source>
</evidence>
<evidence type="ECO:0000256" key="12">
    <source>
        <dbReference type="ARBA" id="ARBA00022989"/>
    </source>
</evidence>
<dbReference type="GO" id="GO:0008818">
    <property type="term" value="F:cobalamin 5'-phosphate synthase activity"/>
    <property type="evidence" value="ECO:0007669"/>
    <property type="project" value="UniProtKB-UniRule"/>
</dbReference>
<proteinExistence type="inferred from homology"/>
<comment type="similarity">
    <text evidence="4 19">Belongs to the CobS family.</text>
</comment>
<dbReference type="InterPro" id="IPR003805">
    <property type="entry name" value="CobS"/>
</dbReference>
<evidence type="ECO:0000256" key="10">
    <source>
        <dbReference type="ARBA" id="ARBA00022692"/>
    </source>
</evidence>
<dbReference type="EMBL" id="LDUG01000053">
    <property type="protein sequence ID" value="KVW92732.1"/>
    <property type="molecule type" value="Genomic_DNA"/>
</dbReference>
<dbReference type="GO" id="GO:0009236">
    <property type="term" value="P:cobalamin biosynthetic process"/>
    <property type="evidence" value="ECO:0007669"/>
    <property type="project" value="UniProtKB-UniRule"/>
</dbReference>
<keyword evidence="11 19" id="KW-0460">Magnesium</keyword>
<evidence type="ECO:0000256" key="19">
    <source>
        <dbReference type="HAMAP-Rule" id="MF_00719"/>
    </source>
</evidence>
<evidence type="ECO:0000256" key="14">
    <source>
        <dbReference type="ARBA" id="ARBA00025228"/>
    </source>
</evidence>
<evidence type="ECO:0000256" key="4">
    <source>
        <dbReference type="ARBA" id="ARBA00010561"/>
    </source>
</evidence>
<evidence type="ECO:0000256" key="17">
    <source>
        <dbReference type="ARBA" id="ARBA00048623"/>
    </source>
</evidence>
<keyword evidence="13 19" id="KW-0472">Membrane</keyword>
<accession>A0A125BBL3</accession>
<evidence type="ECO:0000313" key="20">
    <source>
        <dbReference type="EMBL" id="KVW92732.1"/>
    </source>
</evidence>
<comment type="function">
    <text evidence="14 19">Joins adenosylcobinamide-GDP and alpha-ribazole to generate adenosylcobalamin (Ado-cobalamin). Also synthesizes adenosylcobalamin 5'-phosphate from adenosylcobinamide-GDP and alpha-ribazole 5'-phosphate.</text>
</comment>
<feature type="transmembrane region" description="Helical" evidence="19">
    <location>
        <begin position="176"/>
        <end position="206"/>
    </location>
</feature>
<dbReference type="RefSeq" id="WP_059758788.1">
    <property type="nucleotide sequence ID" value="NZ_LDUG01000053.1"/>
</dbReference>
<evidence type="ECO:0000256" key="15">
    <source>
        <dbReference type="ARBA" id="ARBA00032605"/>
    </source>
</evidence>
<keyword evidence="7 19" id="KW-1003">Cell membrane</keyword>
<feature type="transmembrane region" description="Helical" evidence="19">
    <location>
        <begin position="58"/>
        <end position="77"/>
    </location>
</feature>
<dbReference type="Pfam" id="PF02654">
    <property type="entry name" value="CobS"/>
    <property type="match status" value="1"/>
</dbReference>
<feature type="transmembrane region" description="Helical" evidence="19">
    <location>
        <begin position="106"/>
        <end position="128"/>
    </location>
</feature>
<evidence type="ECO:0000256" key="3">
    <source>
        <dbReference type="ARBA" id="ARBA00004663"/>
    </source>
</evidence>
<dbReference type="GO" id="GO:0051073">
    <property type="term" value="F:adenosylcobinamide-GDP ribazoletransferase activity"/>
    <property type="evidence" value="ECO:0007669"/>
    <property type="project" value="UniProtKB-UniRule"/>
</dbReference>
<evidence type="ECO:0000256" key="1">
    <source>
        <dbReference type="ARBA" id="ARBA00001946"/>
    </source>
</evidence>
<evidence type="ECO:0000256" key="7">
    <source>
        <dbReference type="ARBA" id="ARBA00022475"/>
    </source>
</evidence>
<evidence type="ECO:0000256" key="11">
    <source>
        <dbReference type="ARBA" id="ARBA00022842"/>
    </source>
</evidence>
<dbReference type="PATRIC" id="fig|36861.3.peg.2899"/>
<evidence type="ECO:0000256" key="8">
    <source>
        <dbReference type="ARBA" id="ARBA00022573"/>
    </source>
</evidence>
<dbReference type="AlphaFoldDB" id="A0A125BBL3"/>
<keyword evidence="10 19" id="KW-0812">Transmembrane</keyword>
<keyword evidence="12 19" id="KW-1133">Transmembrane helix</keyword>
<dbReference type="GO" id="GO:0005886">
    <property type="term" value="C:plasma membrane"/>
    <property type="evidence" value="ECO:0007669"/>
    <property type="project" value="UniProtKB-SubCell"/>
</dbReference>
<comment type="catalytic activity">
    <reaction evidence="18 19">
        <text>alpha-ribazole 5'-phosphate + adenosylcob(III)inamide-GDP = adenosylcob(III)alamin 5'-phosphate + GMP + H(+)</text>
        <dbReference type="Rhea" id="RHEA:23560"/>
        <dbReference type="ChEBI" id="CHEBI:15378"/>
        <dbReference type="ChEBI" id="CHEBI:57918"/>
        <dbReference type="ChEBI" id="CHEBI:58115"/>
        <dbReference type="ChEBI" id="CHEBI:60487"/>
        <dbReference type="ChEBI" id="CHEBI:60493"/>
        <dbReference type="EC" id="2.7.8.26"/>
    </reaction>
</comment>
<evidence type="ECO:0000256" key="16">
    <source>
        <dbReference type="ARBA" id="ARBA00032853"/>
    </source>
</evidence>
<protein>
    <recommendedName>
        <fullName evidence="6 19">Adenosylcobinamide-GDP ribazoletransferase</fullName>
        <ecNumber evidence="5 19">2.7.8.26</ecNumber>
    </recommendedName>
    <alternativeName>
        <fullName evidence="16 19">Cobalamin synthase</fullName>
    </alternativeName>
    <alternativeName>
        <fullName evidence="15 19">Cobalamin-5'-phosphate synthase</fullName>
    </alternativeName>
</protein>
<evidence type="ECO:0000313" key="21">
    <source>
        <dbReference type="Proteomes" id="UP000064243"/>
    </source>
</evidence>
<dbReference type="NCBIfam" id="TIGR00317">
    <property type="entry name" value="cobS"/>
    <property type="match status" value="1"/>
</dbReference>
<feature type="transmembrane region" description="Helical" evidence="19">
    <location>
        <begin position="31"/>
        <end position="51"/>
    </location>
</feature>
<comment type="caution">
    <text evidence="20">The sequence shown here is derived from an EMBL/GenBank/DDBJ whole genome shotgun (WGS) entry which is preliminary data.</text>
</comment>
<evidence type="ECO:0000256" key="5">
    <source>
        <dbReference type="ARBA" id="ARBA00013200"/>
    </source>
</evidence>